<proteinExistence type="predicted"/>
<gene>
    <name evidence="3" type="ORF">METZ01_LOCUS402839</name>
</gene>
<keyword evidence="2" id="KW-0812">Transmembrane</keyword>
<name>A0A382VVC4_9ZZZZ</name>
<organism evidence="3">
    <name type="scientific">marine metagenome</name>
    <dbReference type="NCBI Taxonomy" id="408172"/>
    <lineage>
        <taxon>unclassified sequences</taxon>
        <taxon>metagenomes</taxon>
        <taxon>ecological metagenomes</taxon>
    </lineage>
</organism>
<feature type="coiled-coil region" evidence="1">
    <location>
        <begin position="7"/>
        <end position="41"/>
    </location>
</feature>
<dbReference type="EMBL" id="UINC01154605">
    <property type="protein sequence ID" value="SVD49985.1"/>
    <property type="molecule type" value="Genomic_DNA"/>
</dbReference>
<sequence>MSDDKTLERMLDDFGTMKERITRLEEQMKTIYNSVDRVETKLDKLIEMGHDHDTAISGNKIQIGNGERFFWLVCTAAVGLVIYWIKSGS</sequence>
<evidence type="ECO:0000256" key="2">
    <source>
        <dbReference type="SAM" id="Phobius"/>
    </source>
</evidence>
<keyword evidence="2" id="KW-0472">Membrane</keyword>
<reference evidence="3" key="1">
    <citation type="submission" date="2018-05" db="EMBL/GenBank/DDBJ databases">
        <authorList>
            <person name="Lanie J.A."/>
            <person name="Ng W.-L."/>
            <person name="Kazmierczak K.M."/>
            <person name="Andrzejewski T.M."/>
            <person name="Davidsen T.M."/>
            <person name="Wayne K.J."/>
            <person name="Tettelin H."/>
            <person name="Glass J.I."/>
            <person name="Rusch D."/>
            <person name="Podicherti R."/>
            <person name="Tsui H.-C.T."/>
            <person name="Winkler M.E."/>
        </authorList>
    </citation>
    <scope>NUCLEOTIDE SEQUENCE</scope>
</reference>
<protein>
    <submittedName>
        <fullName evidence="3">Uncharacterized protein</fullName>
    </submittedName>
</protein>
<keyword evidence="1" id="KW-0175">Coiled coil</keyword>
<feature type="transmembrane region" description="Helical" evidence="2">
    <location>
        <begin position="69"/>
        <end position="85"/>
    </location>
</feature>
<accession>A0A382VVC4</accession>
<dbReference type="AlphaFoldDB" id="A0A382VVC4"/>
<evidence type="ECO:0000313" key="3">
    <source>
        <dbReference type="EMBL" id="SVD49985.1"/>
    </source>
</evidence>
<evidence type="ECO:0000256" key="1">
    <source>
        <dbReference type="SAM" id="Coils"/>
    </source>
</evidence>
<keyword evidence="2" id="KW-1133">Transmembrane helix</keyword>